<dbReference type="Gene3D" id="1.10.630.10">
    <property type="entry name" value="Cytochrome P450"/>
    <property type="match status" value="1"/>
</dbReference>
<keyword evidence="2" id="KW-0503">Monooxygenase</keyword>
<organism evidence="4 5">
    <name type="scientific">Streptomyces nogalater</name>
    <dbReference type="NCBI Taxonomy" id="38314"/>
    <lineage>
        <taxon>Bacteria</taxon>
        <taxon>Bacillati</taxon>
        <taxon>Actinomycetota</taxon>
        <taxon>Actinomycetes</taxon>
        <taxon>Kitasatosporales</taxon>
        <taxon>Streptomycetaceae</taxon>
        <taxon>Streptomyces</taxon>
    </lineage>
</organism>
<keyword evidence="5" id="KW-1185">Reference proteome</keyword>
<dbReference type="PROSITE" id="PS00086">
    <property type="entry name" value="CYTOCHROME_P450"/>
    <property type="match status" value="1"/>
</dbReference>
<sequence length="433" mass="47989">MNDRSSQPGAPSGTEDPKVLPTGPRVDPYALYSDMRAEGVVHTIREPNGLHRRLVLRYAEARDVMNDARFAKDPGLAWDQLRDAGYVKGERDNRADYLYHLVNTDPPDHTRLRKLISKAFTNRRMEAMRPRVREIAEQLLDGLAGQRTADLIESYAHPLATTVICEILGVPNTDRENFRIWATAMLTAPDAVVDGALTPQQGYAAMQSFFTELLARRREELKDLAESDEDTSDQQPDVITGLIVARDEGNRLTETEMVSTVMLLLSAGQEPTVNLIANGTLALFDNPEQFALLRAKPDLVASAVEEFLRYDPPVELSTMRVSTEDVEVAGTVIPAGSVVTVSIASTSRDERQFENPDRLDITRTDNPHLAFGYGLHHCIGAPLARIEGQEAIAALVDRYPGMSLSGSRDDLRWRPTRIMRGLVELPVELGPPA</sequence>
<evidence type="ECO:0000256" key="1">
    <source>
        <dbReference type="ARBA" id="ARBA00010617"/>
    </source>
</evidence>
<keyword evidence="2" id="KW-0560">Oxidoreductase</keyword>
<evidence type="ECO:0000313" key="5">
    <source>
        <dbReference type="Proteomes" id="UP001596065"/>
    </source>
</evidence>
<accession>A0ABW0WLF4</accession>
<dbReference type="EMBL" id="JBHSOE010000034">
    <property type="protein sequence ID" value="MFC5657819.1"/>
    <property type="molecule type" value="Genomic_DNA"/>
</dbReference>
<evidence type="ECO:0000313" key="4">
    <source>
        <dbReference type="EMBL" id="MFC5657819.1"/>
    </source>
</evidence>
<dbReference type="RefSeq" id="WP_344346551.1">
    <property type="nucleotide sequence ID" value="NZ_BAAASM010000004.1"/>
</dbReference>
<dbReference type="Proteomes" id="UP001596065">
    <property type="component" value="Unassembled WGS sequence"/>
</dbReference>
<dbReference type="SUPFAM" id="SSF48264">
    <property type="entry name" value="Cytochrome P450"/>
    <property type="match status" value="1"/>
</dbReference>
<proteinExistence type="inferred from homology"/>
<dbReference type="PANTHER" id="PTHR46696:SF1">
    <property type="entry name" value="CYTOCHROME P450 YJIB-RELATED"/>
    <property type="match status" value="1"/>
</dbReference>
<keyword evidence="2" id="KW-0479">Metal-binding</keyword>
<evidence type="ECO:0000256" key="2">
    <source>
        <dbReference type="RuleBase" id="RU000461"/>
    </source>
</evidence>
<protein>
    <submittedName>
        <fullName evidence="4">Cytochrome P450</fullName>
    </submittedName>
</protein>
<dbReference type="PRINTS" id="PR00359">
    <property type="entry name" value="BP450"/>
</dbReference>
<evidence type="ECO:0000256" key="3">
    <source>
        <dbReference type="SAM" id="MobiDB-lite"/>
    </source>
</evidence>
<gene>
    <name evidence="4" type="ORF">ACFP3J_20290</name>
</gene>
<comment type="similarity">
    <text evidence="1 2">Belongs to the cytochrome P450 family.</text>
</comment>
<keyword evidence="2" id="KW-0349">Heme</keyword>
<keyword evidence="2" id="KW-0408">Iron</keyword>
<name>A0ABW0WLF4_STRNO</name>
<dbReference type="CDD" id="cd11029">
    <property type="entry name" value="CYP107-like"/>
    <property type="match status" value="1"/>
</dbReference>
<dbReference type="InterPro" id="IPR017972">
    <property type="entry name" value="Cyt_P450_CS"/>
</dbReference>
<dbReference type="InterPro" id="IPR036396">
    <property type="entry name" value="Cyt_P450_sf"/>
</dbReference>
<feature type="region of interest" description="Disordered" evidence="3">
    <location>
        <begin position="1"/>
        <end position="26"/>
    </location>
</feature>
<comment type="caution">
    <text evidence="4">The sequence shown here is derived from an EMBL/GenBank/DDBJ whole genome shotgun (WGS) entry which is preliminary data.</text>
</comment>
<reference evidence="5" key="1">
    <citation type="journal article" date="2019" name="Int. J. Syst. Evol. Microbiol.">
        <title>The Global Catalogue of Microorganisms (GCM) 10K type strain sequencing project: providing services to taxonomists for standard genome sequencing and annotation.</title>
        <authorList>
            <consortium name="The Broad Institute Genomics Platform"/>
            <consortium name="The Broad Institute Genome Sequencing Center for Infectious Disease"/>
            <person name="Wu L."/>
            <person name="Ma J."/>
        </authorList>
    </citation>
    <scope>NUCLEOTIDE SEQUENCE [LARGE SCALE GENOMIC DNA]</scope>
    <source>
        <strain evidence="5">KCTC 5701</strain>
    </source>
</reference>
<dbReference type="Pfam" id="PF00067">
    <property type="entry name" value="p450"/>
    <property type="match status" value="2"/>
</dbReference>
<dbReference type="InterPro" id="IPR001128">
    <property type="entry name" value="Cyt_P450"/>
</dbReference>
<dbReference type="InterPro" id="IPR002397">
    <property type="entry name" value="Cyt_P450_B"/>
</dbReference>
<dbReference type="PANTHER" id="PTHR46696">
    <property type="entry name" value="P450, PUTATIVE (EUROFUNG)-RELATED"/>
    <property type="match status" value="1"/>
</dbReference>